<feature type="region of interest" description="Disordered" evidence="6">
    <location>
        <begin position="1"/>
        <end position="20"/>
    </location>
</feature>
<dbReference type="PANTHER" id="PTHR31500:SF45">
    <property type="entry name" value="AT-HOOK MOTIF NUCLEAR-LOCALIZED PROTEIN"/>
    <property type="match status" value="1"/>
</dbReference>
<feature type="region of interest" description="Disordered" evidence="6">
    <location>
        <begin position="213"/>
        <end position="236"/>
    </location>
</feature>
<feature type="region of interest" description="Disordered" evidence="6">
    <location>
        <begin position="58"/>
        <end position="78"/>
    </location>
</feature>
<comment type="function">
    <text evidence="5">Transcription factor that specifically binds AT-rich DNA sequences related to the nuclear matrix attachment regions (MARs).</text>
</comment>
<dbReference type="PANTHER" id="PTHR31500">
    <property type="entry name" value="AT-HOOK MOTIF NUCLEAR-LOCALIZED PROTEIN 9"/>
    <property type="match status" value="1"/>
</dbReference>
<dbReference type="SUPFAM" id="SSF117856">
    <property type="entry name" value="AF0104/ALDC/Ptd012-like"/>
    <property type="match status" value="1"/>
</dbReference>
<dbReference type="InterPro" id="IPR039605">
    <property type="entry name" value="AHL"/>
</dbReference>
<dbReference type="Proteomes" id="UP000327157">
    <property type="component" value="Chromosome 3"/>
</dbReference>
<protein>
    <recommendedName>
        <fullName evidence="5">AT-hook motif nuclear-localized protein</fullName>
    </recommendedName>
</protein>
<dbReference type="InterPro" id="IPR005175">
    <property type="entry name" value="PPC_dom"/>
</dbReference>
<evidence type="ECO:0000313" key="9">
    <source>
        <dbReference type="Proteomes" id="UP000327157"/>
    </source>
</evidence>
<proteinExistence type="predicted"/>
<sequence length="350" mass="36966">MEEQNFTDYFPQTPLTDSEPANATETFMESSTMNLGSNEMNGMKLLLESTDEIGVSKVESDGDEHGMKEYEENGSRAAKEGLKETGRDIHIFVLTSTTVSAGGFPVYPALGELMPHILTVERGENILSQLLLLSQSTNRAMCILSAVGVVSIGPFQILSLSGTFVYGSTRNPLEKSWMINVLLANHDGKAFGGSVAGFMIAAEPVQIVVGSFEQGTSKERKKSRRAGSSYPSRVPGNAGITKATPLIMIPPKAKNDEICTSPASALLETPANSGSGHLIGANSINPASLPSFGQNVNPASPTDFGQNVNPASPSGFNLKFNPASLPGFGQNVPQSMLGPGTSIDIIPFVP</sequence>
<evidence type="ECO:0000256" key="4">
    <source>
        <dbReference type="ARBA" id="ARBA00023242"/>
    </source>
</evidence>
<evidence type="ECO:0000256" key="5">
    <source>
        <dbReference type="RuleBase" id="RU367031"/>
    </source>
</evidence>
<keyword evidence="1 5" id="KW-0805">Transcription regulation</keyword>
<organism evidence="8 9">
    <name type="scientific">Pyrus ussuriensis x Pyrus communis</name>
    <dbReference type="NCBI Taxonomy" id="2448454"/>
    <lineage>
        <taxon>Eukaryota</taxon>
        <taxon>Viridiplantae</taxon>
        <taxon>Streptophyta</taxon>
        <taxon>Embryophyta</taxon>
        <taxon>Tracheophyta</taxon>
        <taxon>Spermatophyta</taxon>
        <taxon>Magnoliopsida</taxon>
        <taxon>eudicotyledons</taxon>
        <taxon>Gunneridae</taxon>
        <taxon>Pentapetalae</taxon>
        <taxon>rosids</taxon>
        <taxon>fabids</taxon>
        <taxon>Rosales</taxon>
        <taxon>Rosaceae</taxon>
        <taxon>Amygdaloideae</taxon>
        <taxon>Maleae</taxon>
        <taxon>Pyrus</taxon>
    </lineage>
</organism>
<keyword evidence="4 5" id="KW-0539">Nucleus</keyword>
<dbReference type="OrthoDB" id="1588495at2759"/>
<keyword evidence="3 5" id="KW-0804">Transcription</keyword>
<comment type="subcellular location">
    <subcellularLocation>
        <location evidence="5">Nucleus</location>
    </subcellularLocation>
</comment>
<dbReference type="Gene3D" id="3.30.1330.80">
    <property type="entry name" value="Hypothetical protein, similar to alpha- acetolactate decarboxylase, domain 2"/>
    <property type="match status" value="1"/>
</dbReference>
<gene>
    <name evidence="8" type="ORF">D8674_021496</name>
</gene>
<dbReference type="EMBL" id="SMOL01000402">
    <property type="protein sequence ID" value="KAB2614908.1"/>
    <property type="molecule type" value="Genomic_DNA"/>
</dbReference>
<evidence type="ECO:0000256" key="2">
    <source>
        <dbReference type="ARBA" id="ARBA00023125"/>
    </source>
</evidence>
<evidence type="ECO:0000313" key="8">
    <source>
        <dbReference type="EMBL" id="KAB2614908.1"/>
    </source>
</evidence>
<feature type="domain" description="PPC" evidence="7">
    <location>
        <begin position="110"/>
        <end position="236"/>
    </location>
</feature>
<reference evidence="8 9" key="1">
    <citation type="submission" date="2019-09" db="EMBL/GenBank/DDBJ databases">
        <authorList>
            <person name="Ou C."/>
        </authorList>
    </citation>
    <scope>NUCLEOTIDE SEQUENCE [LARGE SCALE GENOMIC DNA]</scope>
    <source>
        <strain evidence="8">S2</strain>
        <tissue evidence="8">Leaf</tissue>
    </source>
</reference>
<evidence type="ECO:0000256" key="1">
    <source>
        <dbReference type="ARBA" id="ARBA00023015"/>
    </source>
</evidence>
<dbReference type="GO" id="GO:0005634">
    <property type="term" value="C:nucleus"/>
    <property type="evidence" value="ECO:0007669"/>
    <property type="project" value="UniProtKB-SubCell"/>
</dbReference>
<keyword evidence="9" id="KW-1185">Reference proteome</keyword>
<evidence type="ECO:0000256" key="3">
    <source>
        <dbReference type="ARBA" id="ARBA00023163"/>
    </source>
</evidence>
<dbReference type="AlphaFoldDB" id="A0A5N5GHS8"/>
<reference evidence="9" key="2">
    <citation type="submission" date="2019-10" db="EMBL/GenBank/DDBJ databases">
        <title>A de novo genome assembly of a pear dwarfing rootstock.</title>
        <authorList>
            <person name="Wang F."/>
            <person name="Wang J."/>
            <person name="Li S."/>
            <person name="Zhang Y."/>
            <person name="Fang M."/>
            <person name="Ma L."/>
            <person name="Zhao Y."/>
            <person name="Jiang S."/>
        </authorList>
    </citation>
    <scope>NUCLEOTIDE SEQUENCE [LARGE SCALE GENOMIC DNA]</scope>
</reference>
<accession>A0A5N5GHS8</accession>
<evidence type="ECO:0000259" key="7">
    <source>
        <dbReference type="PROSITE" id="PS51742"/>
    </source>
</evidence>
<dbReference type="Pfam" id="PF03479">
    <property type="entry name" value="PCC"/>
    <property type="match status" value="1"/>
</dbReference>
<dbReference type="GO" id="GO:0003680">
    <property type="term" value="F:minor groove of adenine-thymine-rich DNA binding"/>
    <property type="evidence" value="ECO:0007669"/>
    <property type="project" value="UniProtKB-UniRule"/>
</dbReference>
<dbReference type="PROSITE" id="PS51742">
    <property type="entry name" value="PPC"/>
    <property type="match status" value="1"/>
</dbReference>
<reference evidence="8 9" key="3">
    <citation type="submission" date="2019-11" db="EMBL/GenBank/DDBJ databases">
        <title>A de novo genome assembly of a pear dwarfing rootstock.</title>
        <authorList>
            <person name="Wang F."/>
            <person name="Wang J."/>
            <person name="Li S."/>
            <person name="Zhang Y."/>
            <person name="Fang M."/>
            <person name="Ma L."/>
            <person name="Zhao Y."/>
            <person name="Jiang S."/>
        </authorList>
    </citation>
    <scope>NUCLEOTIDE SEQUENCE [LARGE SCALE GENOMIC DNA]</scope>
    <source>
        <strain evidence="8">S2</strain>
        <tissue evidence="8">Leaf</tissue>
    </source>
</reference>
<name>A0A5N5GHS8_9ROSA</name>
<dbReference type="CDD" id="cd11378">
    <property type="entry name" value="DUF296"/>
    <property type="match status" value="1"/>
</dbReference>
<keyword evidence="2 5" id="KW-0238">DNA-binding</keyword>
<comment type="domain">
    <text evidence="5">The PPC domain mediates interactions between AHL proteins.</text>
</comment>
<comment type="caution">
    <text evidence="8">The sequence shown here is derived from an EMBL/GenBank/DDBJ whole genome shotgun (WGS) entry which is preliminary data.</text>
</comment>
<evidence type="ECO:0000256" key="6">
    <source>
        <dbReference type="SAM" id="MobiDB-lite"/>
    </source>
</evidence>